<gene>
    <name evidence="5" type="ORF">S01H4_17087</name>
</gene>
<dbReference type="GO" id="GO:0016020">
    <property type="term" value="C:membrane"/>
    <property type="evidence" value="ECO:0007669"/>
    <property type="project" value="UniProtKB-SubCell"/>
</dbReference>
<dbReference type="EMBL" id="BART01007515">
    <property type="protein sequence ID" value="GAG59038.1"/>
    <property type="molecule type" value="Genomic_DNA"/>
</dbReference>
<comment type="subcellular location">
    <subcellularLocation>
        <location evidence="1">Membrane</location>
        <topology evidence="1">Multi-pass membrane protein</topology>
    </subcellularLocation>
</comment>
<keyword evidence="4" id="KW-0472">Membrane</keyword>
<evidence type="ECO:0000256" key="1">
    <source>
        <dbReference type="ARBA" id="ARBA00004141"/>
    </source>
</evidence>
<evidence type="ECO:0000256" key="2">
    <source>
        <dbReference type="ARBA" id="ARBA00022692"/>
    </source>
</evidence>
<feature type="non-terminal residue" evidence="5">
    <location>
        <position position="1"/>
    </location>
</feature>
<sequence length="70" mass="7570">DAIIADANCTKTCLYLSIILLVSSGLFEIFRIGYLDILGSLGIAFFAFTEGKEAFEKAKSETLACSCNTH</sequence>
<comment type="caution">
    <text evidence="5">The sequence shown here is derived from an EMBL/GenBank/DDBJ whole genome shotgun (WGS) entry which is preliminary data.</text>
</comment>
<reference evidence="5" key="1">
    <citation type="journal article" date="2014" name="Front. Microbiol.">
        <title>High frequency of phylogenetically diverse reductive dehalogenase-homologous genes in deep subseafloor sedimentary metagenomes.</title>
        <authorList>
            <person name="Kawai M."/>
            <person name="Futagami T."/>
            <person name="Toyoda A."/>
            <person name="Takaki Y."/>
            <person name="Nishi S."/>
            <person name="Hori S."/>
            <person name="Arai W."/>
            <person name="Tsubouchi T."/>
            <person name="Morono Y."/>
            <person name="Uchiyama I."/>
            <person name="Ito T."/>
            <person name="Fujiyama A."/>
            <person name="Inagaki F."/>
            <person name="Takami H."/>
        </authorList>
    </citation>
    <scope>NUCLEOTIDE SEQUENCE</scope>
    <source>
        <strain evidence="5">Expedition CK06-06</strain>
    </source>
</reference>
<organism evidence="5">
    <name type="scientific">marine sediment metagenome</name>
    <dbReference type="NCBI Taxonomy" id="412755"/>
    <lineage>
        <taxon>unclassified sequences</taxon>
        <taxon>metagenomes</taxon>
        <taxon>ecological metagenomes</taxon>
    </lineage>
</organism>
<proteinExistence type="predicted"/>
<name>X0ZFE5_9ZZZZ</name>
<keyword evidence="2" id="KW-0812">Transmembrane</keyword>
<evidence type="ECO:0000256" key="4">
    <source>
        <dbReference type="ARBA" id="ARBA00023136"/>
    </source>
</evidence>
<dbReference type="InterPro" id="IPR027469">
    <property type="entry name" value="Cation_efflux_TMD_sf"/>
</dbReference>
<protein>
    <submittedName>
        <fullName evidence="5">Uncharacterized protein</fullName>
    </submittedName>
</protein>
<evidence type="ECO:0000256" key="3">
    <source>
        <dbReference type="ARBA" id="ARBA00022989"/>
    </source>
</evidence>
<dbReference type="SUPFAM" id="SSF161111">
    <property type="entry name" value="Cation efflux protein transmembrane domain-like"/>
    <property type="match status" value="1"/>
</dbReference>
<keyword evidence="3" id="KW-1133">Transmembrane helix</keyword>
<evidence type="ECO:0000313" key="5">
    <source>
        <dbReference type="EMBL" id="GAG59038.1"/>
    </source>
</evidence>
<accession>X0ZFE5</accession>
<dbReference type="AlphaFoldDB" id="X0ZFE5"/>